<dbReference type="Pfam" id="PF04909">
    <property type="entry name" value="Amidohydro_2"/>
    <property type="match status" value="1"/>
</dbReference>
<feature type="domain" description="Amidohydrolase-related" evidence="2">
    <location>
        <begin position="81"/>
        <end position="375"/>
    </location>
</feature>
<accession>A0A439DMN7</accession>
<feature type="non-terminal residue" evidence="3">
    <location>
        <position position="1"/>
    </location>
</feature>
<feature type="non-terminal residue" evidence="3">
    <location>
        <position position="396"/>
    </location>
</feature>
<sequence length="396" mass="44846">MNKDEMILVSVDDHIVEPPDMFKNHLPKKYLDEAPRLVHNADGSDTWQFRDVVIPNVALNAVAGRPKEEYGLEPQGLDEIRPGCWQVDERIKDMNAGGILGSMCFPSFPGFAGRLFATEDQEFSLALVKAYNDWHVEEWCGAYPARFIPMTLPVIWDPVQCAKEIRRNAERGVHSLTFTENPAAMGYPSFHDFDHWKPMWDALVDTETVLNVHIGSSGRLAITAPDAPMDVMITLQPMNIVQAAADLLWSRPIKQYPTLKIALSEGGTGWIPYFLERVDRTYEMHSTWTGQDFGGKLPSEVFREHFLTCFIADPVGVATRDKIGVDNICWEADYPHSDSMWPGAPEQLHEVLSANHVPDDEINKITYQNAMRWYHWDPFTHIPKDQATVGALRKAA</sequence>
<keyword evidence="1" id="KW-0456">Lyase</keyword>
<protein>
    <submittedName>
        <fullName evidence="3">Amidohydrolase</fullName>
    </submittedName>
</protein>
<keyword evidence="4" id="KW-1185">Reference proteome</keyword>
<dbReference type="AlphaFoldDB" id="A0A439DMN7"/>
<dbReference type="RefSeq" id="WP_164890210.1">
    <property type="nucleotide sequence ID" value="NZ_ATDN01000060.1"/>
</dbReference>
<comment type="caution">
    <text evidence="3">The sequence shown here is derived from an EMBL/GenBank/DDBJ whole genome shotgun (WGS) entry which is preliminary data.</text>
</comment>
<dbReference type="EMBL" id="ATDN01000060">
    <property type="protein sequence ID" value="RWA16079.1"/>
    <property type="molecule type" value="Genomic_DNA"/>
</dbReference>
<evidence type="ECO:0000313" key="3">
    <source>
        <dbReference type="EMBL" id="RWA16079.1"/>
    </source>
</evidence>
<evidence type="ECO:0000259" key="2">
    <source>
        <dbReference type="Pfam" id="PF04909"/>
    </source>
</evidence>
<evidence type="ECO:0000256" key="1">
    <source>
        <dbReference type="ARBA" id="ARBA00023239"/>
    </source>
</evidence>
<dbReference type="GO" id="GO:0005737">
    <property type="term" value="C:cytoplasm"/>
    <property type="evidence" value="ECO:0007669"/>
    <property type="project" value="TreeGrafter"/>
</dbReference>
<evidence type="ECO:0000313" key="4">
    <source>
        <dbReference type="Proteomes" id="UP000287177"/>
    </source>
</evidence>
<dbReference type="InterPro" id="IPR032465">
    <property type="entry name" value="ACMSD"/>
</dbReference>
<reference evidence="3 4" key="1">
    <citation type="submission" date="2013-06" db="EMBL/GenBank/DDBJ databases">
        <title>The draft sequence of the Mycobacterium elephantis genome.</title>
        <authorList>
            <person name="Pettersson F.B."/>
            <person name="Das S."/>
            <person name="Dasgupta S."/>
            <person name="Bhattacharya A."/>
            <person name="Kirsebom L.A."/>
        </authorList>
    </citation>
    <scope>NUCLEOTIDE SEQUENCE [LARGE SCALE GENOMIC DNA]</scope>
    <source>
        <strain evidence="3 4">DSM 44368</strain>
    </source>
</reference>
<dbReference type="GO" id="GO:0016787">
    <property type="term" value="F:hydrolase activity"/>
    <property type="evidence" value="ECO:0007669"/>
    <property type="project" value="UniProtKB-KW"/>
</dbReference>
<dbReference type="PANTHER" id="PTHR21240">
    <property type="entry name" value="2-AMINO-3-CARBOXYLMUCONATE-6-SEMIALDEHYDE DECARBOXYLASE"/>
    <property type="match status" value="1"/>
</dbReference>
<dbReference type="GO" id="GO:0019748">
    <property type="term" value="P:secondary metabolic process"/>
    <property type="evidence" value="ECO:0007669"/>
    <property type="project" value="TreeGrafter"/>
</dbReference>
<keyword evidence="3" id="KW-0378">Hydrolase</keyword>
<gene>
    <name evidence="3" type="ORF">MELE44368_26660</name>
</gene>
<dbReference type="Proteomes" id="UP000287177">
    <property type="component" value="Unassembled WGS sequence"/>
</dbReference>
<proteinExistence type="predicted"/>
<organism evidence="3 4">
    <name type="scientific">Mycolicibacterium elephantis DSM 44368</name>
    <dbReference type="NCBI Taxonomy" id="1335622"/>
    <lineage>
        <taxon>Bacteria</taxon>
        <taxon>Bacillati</taxon>
        <taxon>Actinomycetota</taxon>
        <taxon>Actinomycetes</taxon>
        <taxon>Mycobacteriales</taxon>
        <taxon>Mycobacteriaceae</taxon>
        <taxon>Mycolicibacterium</taxon>
    </lineage>
</organism>
<dbReference type="InterPro" id="IPR032466">
    <property type="entry name" value="Metal_Hydrolase"/>
</dbReference>
<dbReference type="PANTHER" id="PTHR21240:SF28">
    <property type="entry name" value="ISO-OROTATE DECARBOXYLASE (EUROFUNG)"/>
    <property type="match status" value="1"/>
</dbReference>
<dbReference type="SUPFAM" id="SSF51556">
    <property type="entry name" value="Metallo-dependent hydrolases"/>
    <property type="match status" value="1"/>
</dbReference>
<dbReference type="GO" id="GO:0016831">
    <property type="term" value="F:carboxy-lyase activity"/>
    <property type="evidence" value="ECO:0007669"/>
    <property type="project" value="InterPro"/>
</dbReference>
<dbReference type="Gene3D" id="3.20.20.140">
    <property type="entry name" value="Metal-dependent hydrolases"/>
    <property type="match status" value="1"/>
</dbReference>
<dbReference type="InterPro" id="IPR006680">
    <property type="entry name" value="Amidohydro-rel"/>
</dbReference>
<name>A0A439DMN7_9MYCO</name>